<reference evidence="7" key="1">
    <citation type="submission" date="2017-09" db="EMBL/GenBank/DDBJ databases">
        <title>Depth-based differentiation of microbial function through sediment-hosted aquifers and enrichment of novel symbionts in the deep terrestrial subsurface.</title>
        <authorList>
            <person name="Probst A.J."/>
            <person name="Ladd B."/>
            <person name="Jarett J.K."/>
            <person name="Geller-Mcgrath D.E."/>
            <person name="Sieber C.M.K."/>
            <person name="Emerson J.B."/>
            <person name="Anantharaman K."/>
            <person name="Thomas B.C."/>
            <person name="Malmstrom R."/>
            <person name="Stieglmeier M."/>
            <person name="Klingl A."/>
            <person name="Woyke T."/>
            <person name="Ryan C.M."/>
            <person name="Banfield J.F."/>
        </authorList>
    </citation>
    <scope>NUCLEOTIDE SEQUENCE [LARGE SCALE GENOMIC DNA]</scope>
</reference>
<dbReference type="EMBL" id="PFOY01000018">
    <property type="protein sequence ID" value="PIZ87375.1"/>
    <property type="molecule type" value="Genomic_DNA"/>
</dbReference>
<sequence length="163" mass="18266">MLQKSKKEEIMKSLEKAIKESLSVVFVNFHGMKVSDETVLRKELRDQGVDYRVSRKTLLKRVLTKKAEGEIPLLSGEVAMAYSKDEVASPREIFNFQKTHKGILNILGGIFEGKFVGKERMMEIATIPSREVLLSKIAFLLKSPMQRLAIAVNEVAKGKGASN</sequence>
<keyword evidence="2 5" id="KW-0689">Ribosomal protein</keyword>
<accession>A0A2J0ML27</accession>
<dbReference type="InterPro" id="IPR043141">
    <property type="entry name" value="Ribosomal_uL10-like_sf"/>
</dbReference>
<name>A0A2J0ML27_9BACT</name>
<dbReference type="GO" id="GO:0005840">
    <property type="term" value="C:ribosome"/>
    <property type="evidence" value="ECO:0007669"/>
    <property type="project" value="UniProtKB-KW"/>
</dbReference>
<comment type="caution">
    <text evidence="6">The sequence shown here is derived from an EMBL/GenBank/DDBJ whole genome shotgun (WGS) entry which is preliminary data.</text>
</comment>
<keyword evidence="5" id="KW-0694">RNA-binding</keyword>
<dbReference type="HAMAP" id="MF_00362">
    <property type="entry name" value="Ribosomal_uL10"/>
    <property type="match status" value="1"/>
</dbReference>
<dbReference type="NCBIfam" id="NF000955">
    <property type="entry name" value="PRK00099.1-1"/>
    <property type="match status" value="1"/>
</dbReference>
<gene>
    <name evidence="5 6" type="primary">rplJ</name>
    <name evidence="6" type="ORF">COX93_01205</name>
</gene>
<dbReference type="InterPro" id="IPR022973">
    <property type="entry name" value="Ribosomal_uL10_bac"/>
</dbReference>
<organism evidence="6 7">
    <name type="scientific">Candidatus Nomurabacteria bacterium CG_4_10_14_0_2_um_filter_30_12</name>
    <dbReference type="NCBI Taxonomy" id="1974727"/>
    <lineage>
        <taxon>Bacteria</taxon>
        <taxon>Candidatus Nomuraibacteriota</taxon>
    </lineage>
</organism>
<protein>
    <recommendedName>
        <fullName evidence="4 5">Large ribosomal subunit protein uL10</fullName>
    </recommendedName>
</protein>
<keyword evidence="3 5" id="KW-0687">Ribonucleoprotein</keyword>
<dbReference type="Gene3D" id="6.10.250.290">
    <property type="match status" value="1"/>
</dbReference>
<dbReference type="Gene3D" id="3.30.70.1730">
    <property type="match status" value="1"/>
</dbReference>
<dbReference type="InterPro" id="IPR001790">
    <property type="entry name" value="Ribosomal_uL10"/>
</dbReference>
<evidence type="ECO:0000256" key="5">
    <source>
        <dbReference type="HAMAP-Rule" id="MF_00362"/>
    </source>
</evidence>
<dbReference type="Pfam" id="PF00466">
    <property type="entry name" value="Ribosomal_L10"/>
    <property type="match status" value="1"/>
</dbReference>
<evidence type="ECO:0000256" key="1">
    <source>
        <dbReference type="ARBA" id="ARBA00008889"/>
    </source>
</evidence>
<dbReference type="Proteomes" id="UP000228547">
    <property type="component" value="Unassembled WGS sequence"/>
</dbReference>
<dbReference type="PANTHER" id="PTHR11560">
    <property type="entry name" value="39S RIBOSOMAL PROTEIN L10, MITOCHONDRIAL"/>
    <property type="match status" value="1"/>
</dbReference>
<comment type="subunit">
    <text evidence="5">Part of the ribosomal stalk of the 50S ribosomal subunit. The N-terminus interacts with L11 and the large rRNA to form the base of the stalk. The C-terminus forms an elongated spine to which L12 dimers bind in a sequential fashion forming a multimeric L10(L12)X complex.</text>
</comment>
<evidence type="ECO:0000313" key="7">
    <source>
        <dbReference type="Proteomes" id="UP000228547"/>
    </source>
</evidence>
<dbReference type="AlphaFoldDB" id="A0A2J0ML27"/>
<dbReference type="InterPro" id="IPR047865">
    <property type="entry name" value="Ribosomal_uL10_bac_type"/>
</dbReference>
<proteinExistence type="inferred from homology"/>
<evidence type="ECO:0000256" key="4">
    <source>
        <dbReference type="ARBA" id="ARBA00035202"/>
    </source>
</evidence>
<dbReference type="GO" id="GO:0070180">
    <property type="term" value="F:large ribosomal subunit rRNA binding"/>
    <property type="evidence" value="ECO:0007669"/>
    <property type="project" value="UniProtKB-UniRule"/>
</dbReference>
<dbReference type="GO" id="GO:1990904">
    <property type="term" value="C:ribonucleoprotein complex"/>
    <property type="evidence" value="ECO:0007669"/>
    <property type="project" value="UniProtKB-KW"/>
</dbReference>
<comment type="similarity">
    <text evidence="1 5">Belongs to the universal ribosomal protein uL10 family.</text>
</comment>
<evidence type="ECO:0000256" key="2">
    <source>
        <dbReference type="ARBA" id="ARBA00022980"/>
    </source>
</evidence>
<evidence type="ECO:0000313" key="6">
    <source>
        <dbReference type="EMBL" id="PIZ87375.1"/>
    </source>
</evidence>
<dbReference type="CDD" id="cd05797">
    <property type="entry name" value="Ribosomal_L10"/>
    <property type="match status" value="1"/>
</dbReference>
<comment type="function">
    <text evidence="5">Forms part of the ribosomal stalk, playing a central role in the interaction of the ribosome with GTP-bound translation factors.</text>
</comment>
<dbReference type="GO" id="GO:0006412">
    <property type="term" value="P:translation"/>
    <property type="evidence" value="ECO:0007669"/>
    <property type="project" value="UniProtKB-UniRule"/>
</dbReference>
<keyword evidence="5" id="KW-0699">rRNA-binding</keyword>
<evidence type="ECO:0000256" key="3">
    <source>
        <dbReference type="ARBA" id="ARBA00023274"/>
    </source>
</evidence>
<dbReference type="SUPFAM" id="SSF160369">
    <property type="entry name" value="Ribosomal protein L10-like"/>
    <property type="match status" value="1"/>
</dbReference>